<reference evidence="4" key="1">
    <citation type="submission" date="2019-11" db="UniProtKB">
        <authorList>
            <consortium name="WormBaseParasite"/>
        </authorList>
    </citation>
    <scope>IDENTIFICATION</scope>
</reference>
<evidence type="ECO:0000256" key="1">
    <source>
        <dbReference type="SAM" id="Phobius"/>
    </source>
</evidence>
<accession>A0A5K3F8V1</accession>
<dbReference type="InterPro" id="IPR013783">
    <property type="entry name" value="Ig-like_fold"/>
</dbReference>
<dbReference type="SMART" id="SM00409">
    <property type="entry name" value="IG"/>
    <property type="match status" value="1"/>
</dbReference>
<organism evidence="4">
    <name type="scientific">Mesocestoides corti</name>
    <name type="common">Flatworm</name>
    <dbReference type="NCBI Taxonomy" id="53468"/>
    <lineage>
        <taxon>Eukaryota</taxon>
        <taxon>Metazoa</taxon>
        <taxon>Spiralia</taxon>
        <taxon>Lophotrochozoa</taxon>
        <taxon>Platyhelminthes</taxon>
        <taxon>Cestoda</taxon>
        <taxon>Eucestoda</taxon>
        <taxon>Cyclophyllidea</taxon>
        <taxon>Mesocestoididae</taxon>
        <taxon>Mesocestoides</taxon>
    </lineage>
</organism>
<feature type="signal peptide" evidence="2">
    <location>
        <begin position="1"/>
        <end position="18"/>
    </location>
</feature>
<dbReference type="WBParaSite" id="MCU_006287-RB">
    <property type="protein sequence ID" value="MCU_006287-RB"/>
    <property type="gene ID" value="MCU_006287"/>
</dbReference>
<keyword evidence="1" id="KW-0812">Transmembrane</keyword>
<keyword evidence="1" id="KW-0472">Membrane</keyword>
<dbReference type="AlphaFoldDB" id="A0A5K3F8V1"/>
<feature type="domain" description="Ig-like" evidence="3">
    <location>
        <begin position="14"/>
        <end position="135"/>
    </location>
</feature>
<dbReference type="InterPro" id="IPR003599">
    <property type="entry name" value="Ig_sub"/>
</dbReference>
<keyword evidence="1" id="KW-1133">Transmembrane helix</keyword>
<evidence type="ECO:0000256" key="2">
    <source>
        <dbReference type="SAM" id="SignalP"/>
    </source>
</evidence>
<evidence type="ECO:0000313" key="4">
    <source>
        <dbReference type="WBParaSite" id="MCU_006287-RB"/>
    </source>
</evidence>
<name>A0A5K3F8V1_MESCO</name>
<dbReference type="Gene3D" id="2.60.40.10">
    <property type="entry name" value="Immunoglobulins"/>
    <property type="match status" value="1"/>
</dbReference>
<dbReference type="InterPro" id="IPR007110">
    <property type="entry name" value="Ig-like_dom"/>
</dbReference>
<proteinExistence type="predicted"/>
<dbReference type="CDD" id="cd00096">
    <property type="entry name" value="Ig"/>
    <property type="match status" value="1"/>
</dbReference>
<feature type="chain" id="PRO_5024318319" evidence="2">
    <location>
        <begin position="19"/>
        <end position="715"/>
    </location>
</feature>
<dbReference type="PROSITE" id="PS50835">
    <property type="entry name" value="IG_LIKE"/>
    <property type="match status" value="1"/>
</dbReference>
<dbReference type="InterPro" id="IPR036179">
    <property type="entry name" value="Ig-like_dom_sf"/>
</dbReference>
<dbReference type="SUPFAM" id="SSF48726">
    <property type="entry name" value="Immunoglobulin"/>
    <property type="match status" value="1"/>
</dbReference>
<keyword evidence="2" id="KW-0732">Signal</keyword>
<feature type="transmembrane region" description="Helical" evidence="1">
    <location>
        <begin position="636"/>
        <end position="655"/>
    </location>
</feature>
<evidence type="ECO:0000259" key="3">
    <source>
        <dbReference type="PROSITE" id="PS50835"/>
    </source>
</evidence>
<protein>
    <submittedName>
        <fullName evidence="4">Ig-like domain-containing protein</fullName>
    </submittedName>
</protein>
<sequence length="715" mass="78500">MLTIALFLLLTFGPLLKSNLVSQQQAFLYVSDPQGTRATIGSTTTLACRVGWRDALGRAWNGPTPPVQVQWIINGFGYRSDLLSSSFQGRVELHSNSSRGIFDLIIHSVHAEDEGLYACQAQILYHNLPNSENATALLPAGVTGMMFVRSKEVKLVVIYPPLRFGLFGGELLTPDLPPMPISQGFVQFAKPTFFTCASEASRPAAVLELAVNATPLAVAGVESTRCASESGEGQWCAKSLLTFQFPAFDVTVAKYTSSVCPGNAHRLGSVRLIVGFSLKQAISTAIILRCHIKNAHEFHETQFRTSAQAIIRLHDIRNVSIIPISSVDGFGDASTANFRCMGFISRLPHQRITLRWNIERTRMDKVPKLYLQDGGTLSRFYSDLELQQTRAGIASVLRCTVMSEATVFPYQDANSNFQVVSKSKEIKIDLSKFPIQESREFLLVTLVTVTNTTKPFSKKNLESCVNFTAGKHECLNVVCEDDLILQGNLGLEFSCSHSRSHLFPSEWRIGVVTEDEQISWCTLDYAEKITLSWASLGQIGPTSNKTRAFLYKRSLSQRHYYTGPCSPALTNHSSVCDVLLLSCRVFGAESVAKSRTFYLFNDAQVSQNASGSDSSKVLHGTTATYLGGLTAQQSTFMLLSPLMFALLVLLLICKWSSQRFSLVKPFTSLLACWNSTTSQTIPLFERTSKTASSVYLDVVEGAGATLPPGSGGTRD</sequence>